<dbReference type="InterPro" id="IPR044929">
    <property type="entry name" value="DNA/RNA_non-sp_Endonuclease_sf"/>
</dbReference>
<keyword evidence="1" id="KW-0732">Signal</keyword>
<gene>
    <name evidence="4" type="ORF">ABG768_000187</name>
</gene>
<dbReference type="GO" id="GO:0046872">
    <property type="term" value="F:metal ion binding"/>
    <property type="evidence" value="ECO:0007669"/>
    <property type="project" value="InterPro"/>
</dbReference>
<evidence type="ECO:0000256" key="1">
    <source>
        <dbReference type="SAM" id="SignalP"/>
    </source>
</evidence>
<dbReference type="EMBL" id="JAWDJR010000001">
    <property type="protein sequence ID" value="KAK9980594.1"/>
    <property type="molecule type" value="Genomic_DNA"/>
</dbReference>
<feature type="signal peptide" evidence="1">
    <location>
        <begin position="1"/>
        <end position="18"/>
    </location>
</feature>
<dbReference type="Proteomes" id="UP001479290">
    <property type="component" value="Unassembled WGS sequence"/>
</dbReference>
<reference evidence="4 5" key="1">
    <citation type="submission" date="2024-05" db="EMBL/GenBank/DDBJ databases">
        <title>A high-quality chromosomal-level genome assembly of Topmouth culter (Culter alburnus).</title>
        <authorList>
            <person name="Zhao H."/>
        </authorList>
    </citation>
    <scope>NUCLEOTIDE SEQUENCE [LARGE SCALE GENOMIC DNA]</scope>
    <source>
        <strain evidence="4">CATC2023</strain>
        <tissue evidence="4">Muscle</tissue>
    </source>
</reference>
<evidence type="ECO:0000313" key="4">
    <source>
        <dbReference type="EMBL" id="KAK9980594.1"/>
    </source>
</evidence>
<dbReference type="SMART" id="SM00892">
    <property type="entry name" value="Endonuclease_NS"/>
    <property type="match status" value="1"/>
</dbReference>
<dbReference type="InterPro" id="IPR044925">
    <property type="entry name" value="His-Me_finger_sf"/>
</dbReference>
<dbReference type="SMART" id="SM00477">
    <property type="entry name" value="NUC"/>
    <property type="match status" value="1"/>
</dbReference>
<keyword evidence="5" id="KW-1185">Reference proteome</keyword>
<organism evidence="4 5">
    <name type="scientific">Culter alburnus</name>
    <name type="common">Topmouth culter</name>
    <dbReference type="NCBI Taxonomy" id="194366"/>
    <lineage>
        <taxon>Eukaryota</taxon>
        <taxon>Metazoa</taxon>
        <taxon>Chordata</taxon>
        <taxon>Craniata</taxon>
        <taxon>Vertebrata</taxon>
        <taxon>Euteleostomi</taxon>
        <taxon>Actinopterygii</taxon>
        <taxon>Neopterygii</taxon>
        <taxon>Teleostei</taxon>
        <taxon>Ostariophysi</taxon>
        <taxon>Cypriniformes</taxon>
        <taxon>Xenocyprididae</taxon>
        <taxon>Xenocypridinae</taxon>
        <taxon>Culter</taxon>
    </lineage>
</organism>
<protein>
    <recommendedName>
        <fullName evidence="6">Endonuclease domain-containing 1 protein-like</fullName>
    </recommendedName>
</protein>
<feature type="chain" id="PRO_5043587424" description="Endonuclease domain-containing 1 protein-like" evidence="1">
    <location>
        <begin position="19"/>
        <end position="305"/>
    </location>
</feature>
<accession>A0AAW2B6L1</accession>
<dbReference type="GO" id="GO:0016787">
    <property type="term" value="F:hydrolase activity"/>
    <property type="evidence" value="ECO:0007669"/>
    <property type="project" value="InterPro"/>
</dbReference>
<dbReference type="SUPFAM" id="SSF54060">
    <property type="entry name" value="His-Me finger endonucleases"/>
    <property type="match status" value="1"/>
</dbReference>
<feature type="domain" description="ENPP1-3/EXOG-like endonuclease/phosphodiesterase" evidence="2">
    <location>
        <begin position="56"/>
        <end position="268"/>
    </location>
</feature>
<dbReference type="InterPro" id="IPR001604">
    <property type="entry name" value="Endo_G_ENPP1-like_dom"/>
</dbReference>
<evidence type="ECO:0008006" key="6">
    <source>
        <dbReference type="Google" id="ProtNLM"/>
    </source>
</evidence>
<evidence type="ECO:0000259" key="2">
    <source>
        <dbReference type="SMART" id="SM00477"/>
    </source>
</evidence>
<dbReference type="AlphaFoldDB" id="A0AAW2B6L1"/>
<dbReference type="PANTHER" id="PTHR21472">
    <property type="entry name" value="ENDONUCLEASE DOMAIN-CONTAINING 1 PROTEIN ENDOD1"/>
    <property type="match status" value="1"/>
</dbReference>
<name>A0AAW2B6L1_CULAL</name>
<dbReference type="Pfam" id="PF01223">
    <property type="entry name" value="Endonuclease_NS"/>
    <property type="match status" value="1"/>
</dbReference>
<dbReference type="InterPro" id="IPR039015">
    <property type="entry name" value="ENDOD1"/>
</dbReference>
<evidence type="ECO:0000259" key="3">
    <source>
        <dbReference type="SMART" id="SM00892"/>
    </source>
</evidence>
<comment type="caution">
    <text evidence="4">The sequence shown here is derived from an EMBL/GenBank/DDBJ whole genome shotgun (WGS) entry which is preliminary data.</text>
</comment>
<dbReference type="PANTHER" id="PTHR21472:SF30">
    <property type="entry name" value="ENDONUCLEASE DOMAIN-CONTAINING 1 PROTEIN-RELATED"/>
    <property type="match status" value="1"/>
</dbReference>
<sequence>MTLHLFMLMLSLLSGGSARVVQDFEQECGGFFANGKSPTRRPEPQYRQICQNLDNIYYYATYYDTYNRIPVYSAYKFTGKMDCDRLDKWLIEPQLDDDNAGPSMASEGSVDIKLRGIHQALKGDYVKSGFHRGHLAPVYHAQSRDCADATFTLTNAAPQDSSFNQGQWRVLERNIANNLTEQCLQNYSVYIVTGVVPGTTKNVSNRVNVPSHFWTAYCCLDQNNRCQISRGFIGVNENKIPLNITVNDLEKELANLYKVTSFEVFDSSTVPPMKQKNKAFRINVTCSQFWFSFLCVLSQVSFLGY</sequence>
<evidence type="ECO:0000313" key="5">
    <source>
        <dbReference type="Proteomes" id="UP001479290"/>
    </source>
</evidence>
<feature type="domain" description="DNA/RNA non-specific endonuclease/pyrophosphatase/phosphodiesterase" evidence="3">
    <location>
        <begin position="55"/>
        <end position="259"/>
    </location>
</feature>
<dbReference type="Gene3D" id="3.40.570.10">
    <property type="entry name" value="Extracellular Endonuclease, subunit A"/>
    <property type="match status" value="1"/>
</dbReference>
<dbReference type="InterPro" id="IPR020821">
    <property type="entry name" value="ENPP1-3/EXOG-like_nuc-like"/>
</dbReference>
<proteinExistence type="predicted"/>
<dbReference type="GO" id="GO:0003676">
    <property type="term" value="F:nucleic acid binding"/>
    <property type="evidence" value="ECO:0007669"/>
    <property type="project" value="InterPro"/>
</dbReference>